<dbReference type="AlphaFoldDB" id="A0A7S1UDI9"/>
<evidence type="ECO:0008006" key="5">
    <source>
        <dbReference type="Google" id="ProtNLM"/>
    </source>
</evidence>
<organism evidence="4">
    <name type="scientific">Phaeomonas parva</name>
    <dbReference type="NCBI Taxonomy" id="124430"/>
    <lineage>
        <taxon>Eukaryota</taxon>
        <taxon>Sar</taxon>
        <taxon>Stramenopiles</taxon>
        <taxon>Ochrophyta</taxon>
        <taxon>Pinguiophyceae</taxon>
        <taxon>Pinguiochrysidales</taxon>
        <taxon>Pinguiochrysidaceae</taxon>
        <taxon>Phaeomonas</taxon>
    </lineage>
</organism>
<dbReference type="EMBL" id="HBGJ01035724">
    <property type="protein sequence ID" value="CAD9264192.1"/>
    <property type="molecule type" value="Transcribed_RNA"/>
</dbReference>
<keyword evidence="1" id="KW-0808">Transferase</keyword>
<dbReference type="GO" id="GO:0016020">
    <property type="term" value="C:membrane"/>
    <property type="evidence" value="ECO:0007669"/>
    <property type="project" value="GOC"/>
</dbReference>
<evidence type="ECO:0000256" key="1">
    <source>
        <dbReference type="ARBA" id="ARBA00022679"/>
    </source>
</evidence>
<gene>
    <name evidence="4" type="ORF">PPAR1163_LOCUS22578</name>
</gene>
<evidence type="ECO:0000313" key="4">
    <source>
        <dbReference type="EMBL" id="CAD9264192.1"/>
    </source>
</evidence>
<dbReference type="Gene3D" id="3.90.550.20">
    <property type="match status" value="1"/>
</dbReference>
<dbReference type="PANTHER" id="PTHR32385:SF15">
    <property type="entry name" value="INOSITOL PHOSPHOCERAMIDE MANNOSYLTRANSFERASE 1"/>
    <property type="match status" value="1"/>
</dbReference>
<keyword evidence="3" id="KW-1133">Transmembrane helix</keyword>
<dbReference type="InterPro" id="IPR051706">
    <property type="entry name" value="Glycosyltransferase_domain"/>
</dbReference>
<evidence type="ECO:0000256" key="3">
    <source>
        <dbReference type="SAM" id="Phobius"/>
    </source>
</evidence>
<proteinExistence type="predicted"/>
<dbReference type="GO" id="GO:0051999">
    <property type="term" value="P:mannosyl-inositol phosphorylceramide biosynthetic process"/>
    <property type="evidence" value="ECO:0007669"/>
    <property type="project" value="TreeGrafter"/>
</dbReference>
<protein>
    <recommendedName>
        <fullName evidence="5">Alpha 1,4-glycosyltransferase domain-containing protein</fullName>
    </recommendedName>
</protein>
<evidence type="ECO:0000256" key="2">
    <source>
        <dbReference type="SAM" id="MobiDB-lite"/>
    </source>
</evidence>
<keyword evidence="3" id="KW-0472">Membrane</keyword>
<accession>A0A7S1UDI9</accession>
<reference evidence="4" key="1">
    <citation type="submission" date="2021-01" db="EMBL/GenBank/DDBJ databases">
        <authorList>
            <person name="Corre E."/>
            <person name="Pelletier E."/>
            <person name="Niang G."/>
            <person name="Scheremetjew M."/>
            <person name="Finn R."/>
            <person name="Kale V."/>
            <person name="Holt S."/>
            <person name="Cochrane G."/>
            <person name="Meng A."/>
            <person name="Brown T."/>
            <person name="Cohen L."/>
        </authorList>
    </citation>
    <scope>NUCLEOTIDE SEQUENCE</scope>
    <source>
        <strain evidence="4">CCMP2877</strain>
    </source>
</reference>
<dbReference type="Pfam" id="PF04488">
    <property type="entry name" value="Gly_transf_sug"/>
    <property type="match status" value="1"/>
</dbReference>
<feature type="transmembrane region" description="Helical" evidence="3">
    <location>
        <begin position="349"/>
        <end position="369"/>
    </location>
</feature>
<keyword evidence="3" id="KW-0812">Transmembrane</keyword>
<dbReference type="GO" id="GO:0000030">
    <property type="term" value="F:mannosyltransferase activity"/>
    <property type="evidence" value="ECO:0007669"/>
    <property type="project" value="TreeGrafter"/>
</dbReference>
<dbReference type="SUPFAM" id="SSF53448">
    <property type="entry name" value="Nucleotide-diphospho-sugar transferases"/>
    <property type="match status" value="1"/>
</dbReference>
<sequence length="378" mass="42193">MRCSLPALAAGALGVAVVVAVGVGWPMWRAGLAAGMLAAQPPRGEVEHPWRRCIPRLVHQIFLGDEGTYNASNAPRVWARGTQQWRTIHRATELNFTATYDLDLGLDGDEAEGDQGRPGSVGFKRWASKPKRGPKGPWQVVVWNGTTLSRLVKVHYPELAAEYHSYPRWIQRVDLGRFLVLHKYGGIYADVDVAPRKSFKGILDDCPELVIARSDFMGGQYLATDLIAAPPGHPFLDFILHAAAAPVSTASRGWLHGALVRIQYVLLEHISFYLMPYVYTLGKLGPLFFTQAYTQFTRFEYSWPAGAIVILGPGYYTAFNGTRPKLVFHTDGSSWHQWDALLIRLLLPYQVHTLATFACLVVSFAYVFARPRRGRRDS</sequence>
<dbReference type="InterPro" id="IPR029044">
    <property type="entry name" value="Nucleotide-diphossugar_trans"/>
</dbReference>
<feature type="region of interest" description="Disordered" evidence="2">
    <location>
        <begin position="111"/>
        <end position="130"/>
    </location>
</feature>
<name>A0A7S1UDI9_9STRA</name>
<dbReference type="InterPro" id="IPR007577">
    <property type="entry name" value="GlycoTrfase_DXD_sugar-bd_CS"/>
</dbReference>
<dbReference type="PANTHER" id="PTHR32385">
    <property type="entry name" value="MANNOSYL PHOSPHORYLINOSITOL CERAMIDE SYNTHASE"/>
    <property type="match status" value="1"/>
</dbReference>